<organism evidence="10 11">
    <name type="scientific">Nitratidesulfovibrio vulgaris (strain DP4)</name>
    <name type="common">Desulfovibrio vulgaris</name>
    <dbReference type="NCBI Taxonomy" id="391774"/>
    <lineage>
        <taxon>Bacteria</taxon>
        <taxon>Pseudomonadati</taxon>
        <taxon>Thermodesulfobacteriota</taxon>
        <taxon>Desulfovibrionia</taxon>
        <taxon>Desulfovibrionales</taxon>
        <taxon>Desulfovibrionaceae</taxon>
        <taxon>Nitratidesulfovibrio</taxon>
    </lineage>
</organism>
<feature type="transmembrane region" description="Helical" evidence="7">
    <location>
        <begin position="408"/>
        <end position="431"/>
    </location>
</feature>
<proteinExistence type="predicted"/>
<feature type="domain" description="ABC3 transporter permease C-terminal" evidence="8">
    <location>
        <begin position="368"/>
        <end position="478"/>
    </location>
</feature>
<keyword evidence="2" id="KW-1003">Cell membrane</keyword>
<keyword evidence="3 7" id="KW-0812">Transmembrane</keyword>
<evidence type="ECO:0000256" key="5">
    <source>
        <dbReference type="ARBA" id="ARBA00023136"/>
    </source>
</evidence>
<evidence type="ECO:0000256" key="2">
    <source>
        <dbReference type="ARBA" id="ARBA00022475"/>
    </source>
</evidence>
<feature type="transmembrane region" description="Helical" evidence="7">
    <location>
        <begin position="361"/>
        <end position="388"/>
    </location>
</feature>
<dbReference type="KEGG" id="dvl:Dvul_0797"/>
<feature type="region of interest" description="Disordered" evidence="6">
    <location>
        <begin position="1"/>
        <end position="21"/>
    </location>
</feature>
<dbReference type="HOGENOM" id="CLU_000604_8_0_7"/>
<keyword evidence="4 7" id="KW-1133">Transmembrane helix</keyword>
<name>A0A0H3A8M1_NITV4</name>
<evidence type="ECO:0000313" key="10">
    <source>
        <dbReference type="EMBL" id="ABM27818.1"/>
    </source>
</evidence>
<dbReference type="Pfam" id="PF02687">
    <property type="entry name" value="FtsX"/>
    <property type="match status" value="1"/>
</dbReference>
<dbReference type="GO" id="GO:0022857">
    <property type="term" value="F:transmembrane transporter activity"/>
    <property type="evidence" value="ECO:0007669"/>
    <property type="project" value="TreeGrafter"/>
</dbReference>
<accession>A0A0H3A8M1</accession>
<dbReference type="InterPro" id="IPR025857">
    <property type="entry name" value="MacB_PCD"/>
</dbReference>
<reference evidence="11" key="1">
    <citation type="journal article" date="2009" name="Environ. Microbiol.">
        <title>Contribution of mobile genetic elements to Desulfovibrio vulgaris genome plasticity.</title>
        <authorList>
            <person name="Walker C.B."/>
            <person name="Stolyar S."/>
            <person name="Chivian D."/>
            <person name="Pinel N."/>
            <person name="Gabster J.A."/>
            <person name="Dehal P.S."/>
            <person name="He Z."/>
            <person name="Yang Z.K."/>
            <person name="Yen H.C."/>
            <person name="Zhou J."/>
            <person name="Wall J.D."/>
            <person name="Hazen T.C."/>
            <person name="Arkin A.P."/>
            <person name="Stahl D.A."/>
        </authorList>
    </citation>
    <scope>NUCLEOTIDE SEQUENCE [LARGE SCALE GENOMIC DNA]</scope>
    <source>
        <strain evidence="11">DP4</strain>
    </source>
</reference>
<dbReference type="Proteomes" id="UP000009173">
    <property type="component" value="Chromosome"/>
</dbReference>
<comment type="subcellular location">
    <subcellularLocation>
        <location evidence="1">Cell membrane</location>
        <topology evidence="1">Multi-pass membrane protein</topology>
    </subcellularLocation>
</comment>
<dbReference type="InterPro" id="IPR003838">
    <property type="entry name" value="ABC3_permease_C"/>
</dbReference>
<evidence type="ECO:0000313" key="11">
    <source>
        <dbReference type="Proteomes" id="UP000009173"/>
    </source>
</evidence>
<dbReference type="Pfam" id="PF12704">
    <property type="entry name" value="MacB_PCD"/>
    <property type="match status" value="1"/>
</dbReference>
<feature type="transmembrane region" description="Helical" evidence="7">
    <location>
        <begin position="105"/>
        <end position="124"/>
    </location>
</feature>
<evidence type="ECO:0000256" key="7">
    <source>
        <dbReference type="SAM" id="Phobius"/>
    </source>
</evidence>
<evidence type="ECO:0000256" key="1">
    <source>
        <dbReference type="ARBA" id="ARBA00004651"/>
    </source>
</evidence>
<evidence type="ECO:0000256" key="4">
    <source>
        <dbReference type="ARBA" id="ARBA00022989"/>
    </source>
</evidence>
<gene>
    <name evidence="10" type="ordered locus">Dvul_0797</name>
</gene>
<dbReference type="GO" id="GO:0005886">
    <property type="term" value="C:plasma membrane"/>
    <property type="evidence" value="ECO:0007669"/>
    <property type="project" value="UniProtKB-SubCell"/>
</dbReference>
<evidence type="ECO:0000256" key="3">
    <source>
        <dbReference type="ARBA" id="ARBA00022692"/>
    </source>
</evidence>
<dbReference type="InterPro" id="IPR050250">
    <property type="entry name" value="Macrolide_Exporter_MacB"/>
</dbReference>
<evidence type="ECO:0000259" key="9">
    <source>
        <dbReference type="Pfam" id="PF12704"/>
    </source>
</evidence>
<evidence type="ECO:0000256" key="6">
    <source>
        <dbReference type="SAM" id="MobiDB-lite"/>
    </source>
</evidence>
<evidence type="ECO:0000259" key="8">
    <source>
        <dbReference type="Pfam" id="PF02687"/>
    </source>
</evidence>
<dbReference type="EMBL" id="CP000527">
    <property type="protein sequence ID" value="ABM27818.1"/>
    <property type="molecule type" value="Genomic_DNA"/>
</dbReference>
<feature type="domain" description="MacB-like periplasmic core" evidence="9">
    <location>
        <begin position="103"/>
        <end position="326"/>
    </location>
</feature>
<dbReference type="RefSeq" id="WP_011791837.1">
    <property type="nucleotide sequence ID" value="NC_008751.1"/>
</dbReference>
<sequence length="488" mass="51317">MKRDPSATGPEDTVSRCATGCPEDGTAGGAVEPMAGGVSAGMASGGAGLMEGHTQGHMQGRMPGRTLGRMAGHVAAFTGLSPRLLWRALRMAFFALGAYRLRSLFVVAAVSLGIASLTVIVAAVDGASKKAEEITDMFGPDAVLVFGGSTIHRAVGDRNLTLSWDDALALRSSLPGAYLVVPMRAKSAVRLKNGDANYDVPIVVGATENYAEAWNWPLVEGRDFTAEDVRRGARVCLLGDKPARELFGDVSPVGRSFLMAGVPMTVVGRLAYRGMSGGGGSVDDRLIVPITTLTQRFNLDRRYFRALRVKFTDAENIDRHVADLTSLLRDLHGLKGEDPDDFTVLTASEVRRFLSMIKGGLVLFLGITAAAAMAVGGFVLANLFYLSVTERRVEIGLKKALGAPSRAVLVQFLCEAVALTLLGAIVGLLLGMAMGQALERLGFIEMVLSAKVFGIAVVASSVVGVVFGLRPARAAAALDPIAALRGGE</sequence>
<keyword evidence="5 7" id="KW-0472">Membrane</keyword>
<evidence type="ECO:0008006" key="12">
    <source>
        <dbReference type="Google" id="ProtNLM"/>
    </source>
</evidence>
<feature type="transmembrane region" description="Helical" evidence="7">
    <location>
        <begin position="443"/>
        <end position="469"/>
    </location>
</feature>
<protein>
    <recommendedName>
        <fullName evidence="12">ABC transporter, permease protein</fullName>
    </recommendedName>
</protein>
<dbReference type="PANTHER" id="PTHR30572">
    <property type="entry name" value="MEMBRANE COMPONENT OF TRANSPORTER-RELATED"/>
    <property type="match status" value="1"/>
</dbReference>
<dbReference type="PANTHER" id="PTHR30572:SF15">
    <property type="entry name" value="ABC TRANSPORTER PERMEASE"/>
    <property type="match status" value="1"/>
</dbReference>
<dbReference type="AlphaFoldDB" id="A0A0H3A8M1"/>